<proteinExistence type="predicted"/>
<gene>
    <name evidence="2" type="ORF">ABXZ36_00715</name>
</gene>
<dbReference type="Pfam" id="PF13595">
    <property type="entry name" value="DUF4138"/>
    <property type="match status" value="1"/>
</dbReference>
<dbReference type="RefSeq" id="WP_354613531.1">
    <property type="nucleotide sequence ID" value="NZ_JBEXAE010000001.1"/>
</dbReference>
<evidence type="ECO:0000313" key="3">
    <source>
        <dbReference type="Proteomes" id="UP001549799"/>
    </source>
</evidence>
<dbReference type="EMBL" id="JBEXAE010000001">
    <property type="protein sequence ID" value="MET6989163.1"/>
    <property type="molecule type" value="Genomic_DNA"/>
</dbReference>
<feature type="signal peptide" evidence="1">
    <location>
        <begin position="1"/>
        <end position="21"/>
    </location>
</feature>
<dbReference type="Proteomes" id="UP001549799">
    <property type="component" value="Unassembled WGS sequence"/>
</dbReference>
<keyword evidence="1" id="KW-0732">Signal</keyword>
<dbReference type="InterPro" id="IPR022298">
    <property type="entry name" value="Conjug_transposon_TraN"/>
</dbReference>
<protein>
    <submittedName>
        <fullName evidence="2">DUF4138 domain-containing protein</fullName>
    </submittedName>
</protein>
<evidence type="ECO:0000313" key="2">
    <source>
        <dbReference type="EMBL" id="MET6989163.1"/>
    </source>
</evidence>
<keyword evidence="3" id="KW-1185">Reference proteome</keyword>
<sequence>MKKMLYPFIFLCSICSVSAQAIKPLDTIYANEHKAVALFFPSTIKHGITGSTNFVFSFNRVKQQRFGLLQAYPGAESNLLVLGSDGQVFSYILRYGKKLSQLNYFIPKEESIGNETGQTSLRFQENKTFTALDSKAENSEAIALEKLCRQLLKTPRPFNQIKQNKGVVLKMTNSMYHGDQVFVVFEIQNKSQIDYEINALDLYRVNGTKKRKSSYQEVPLKSVYQFKRPSQVSSGSKVQFVQVYPKFTLGKNERLKITLGELNGGRNLNLKLR</sequence>
<accession>A0ABV2SPT1</accession>
<name>A0ABV2SPT1_9FLAO</name>
<comment type="caution">
    <text evidence="2">The sequence shown here is derived from an EMBL/GenBank/DDBJ whole genome shotgun (WGS) entry which is preliminary data.</text>
</comment>
<organism evidence="2 3">
    <name type="scientific">Sediminicola arcticus</name>
    <dbReference type="NCBI Taxonomy" id="1574308"/>
    <lineage>
        <taxon>Bacteria</taxon>
        <taxon>Pseudomonadati</taxon>
        <taxon>Bacteroidota</taxon>
        <taxon>Flavobacteriia</taxon>
        <taxon>Flavobacteriales</taxon>
        <taxon>Flavobacteriaceae</taxon>
        <taxon>Sediminicola</taxon>
    </lineage>
</organism>
<evidence type="ECO:0000256" key="1">
    <source>
        <dbReference type="SAM" id="SignalP"/>
    </source>
</evidence>
<reference evidence="2 3" key="1">
    <citation type="submission" date="2024-07" db="EMBL/GenBank/DDBJ databases">
        <title>The genome sequence of type strain Sediminicola arcticus GDMCC 1.2805.</title>
        <authorList>
            <person name="Liu Y."/>
        </authorList>
    </citation>
    <scope>NUCLEOTIDE SEQUENCE [LARGE SCALE GENOMIC DNA]</scope>
    <source>
        <strain evidence="2 3">GDMCC 1.2805</strain>
    </source>
</reference>
<feature type="chain" id="PRO_5047458365" evidence="1">
    <location>
        <begin position="22"/>
        <end position="273"/>
    </location>
</feature>